<organism evidence="2 3">
    <name type="scientific">Salmonella phage FSL SP-058</name>
    <dbReference type="NCBI Taxonomy" id="1173761"/>
    <lineage>
        <taxon>Viruses</taxon>
        <taxon>Duplodnaviria</taxon>
        <taxon>Heunggongvirae</taxon>
        <taxon>Uroviricota</taxon>
        <taxon>Caudoviricetes</taxon>
        <taxon>Schitoviridae</taxon>
        <taxon>Humphriesvirinae</taxon>
        <taxon>Ithacavirus</taxon>
        <taxon>Ithacavirus SP058</taxon>
    </lineage>
</organism>
<accession>S4TRC7</accession>
<dbReference type="KEGG" id="vg:16275541"/>
<sequence length="418" mass="46934">MSTPCERLGYEEGMQFTLVNDDVDGLNAGDTLWLHNDDGSSNPEFRDTEKVIDDTETFYIDLICIARYTGDTTLAYNRGLREGDILQMVMDDDGEEAYEGDIITFIKDDGDTYPQFEVQKDGNRAYLYLSHVGGLEPKVGRKVRVIHNCTGGFPSGTEGTIVEICSDGDYCIAARGDTMYHHADSCLVFGYAENESSDSKDPEPVKEDYPTKPASEWKQGDRGIVRGQQENDPHNFQIGEEIIFERKRDSERGIFRGTKYTSTQNIQYDLIEVVSIEPYPITVTKVSKENPVACIKAIRTATGLGLYEAKQAYDFVRDNEEPYNLQIIISKGELTHLFAEAGIEYIFDGQTKLSGTKPTAIICDELADTSKKYKYFIDGDSIEVTLVGYFDGEPICAYKDRWGDTQLFVAKPSLLVEE</sequence>
<dbReference type="InterPro" id="IPR014719">
    <property type="entry name" value="Ribosomal_bL12_C/ClpS-like"/>
</dbReference>
<dbReference type="GeneID" id="16275541"/>
<reference evidence="2 3" key="1">
    <citation type="journal article" date="2013" name="BMC Genomics">
        <title>Genomic characterization provides new insight into Salmonella phage diversity.</title>
        <authorList>
            <person name="Moreno Switt A.I."/>
            <person name="Orsi R.H."/>
            <person name="den Bakker H.C."/>
            <person name="Vongkamjan K."/>
            <person name="Altier C."/>
            <person name="Wiedmann M."/>
        </authorList>
    </citation>
    <scope>NUCLEOTIDE SEQUENCE [LARGE SCALE GENOMIC DNA]</scope>
</reference>
<feature type="compositionally biased region" description="Basic and acidic residues" evidence="1">
    <location>
        <begin position="197"/>
        <end position="210"/>
    </location>
</feature>
<name>S4TRC7_9CAUD</name>
<dbReference type="Gene3D" id="3.30.1390.10">
    <property type="match status" value="1"/>
</dbReference>
<keyword evidence="3" id="KW-1185">Reference proteome</keyword>
<evidence type="ECO:0000256" key="1">
    <source>
        <dbReference type="SAM" id="MobiDB-lite"/>
    </source>
</evidence>
<gene>
    <name evidence="2" type="ORF">SP058_00415</name>
</gene>
<dbReference type="Proteomes" id="UP000014990">
    <property type="component" value="Segment"/>
</dbReference>
<protein>
    <submittedName>
        <fullName evidence="2">Uncharacterized protein</fullName>
    </submittedName>
</protein>
<dbReference type="RefSeq" id="YP_008239487.1">
    <property type="nucleotide sequence ID" value="NC_021772.1"/>
</dbReference>
<evidence type="ECO:0000313" key="2">
    <source>
        <dbReference type="EMBL" id="AGF88198.1"/>
    </source>
</evidence>
<evidence type="ECO:0000313" key="3">
    <source>
        <dbReference type="Proteomes" id="UP000014990"/>
    </source>
</evidence>
<feature type="region of interest" description="Disordered" evidence="1">
    <location>
        <begin position="195"/>
        <end position="218"/>
    </location>
</feature>
<dbReference type="EMBL" id="KC139517">
    <property type="protein sequence ID" value="AGF88198.1"/>
    <property type="molecule type" value="Genomic_DNA"/>
</dbReference>
<dbReference type="OrthoDB" id="9956at10239"/>
<proteinExistence type="predicted"/>